<feature type="region of interest" description="Disordered" evidence="1">
    <location>
        <begin position="1"/>
        <end position="28"/>
    </location>
</feature>
<sequence>MSPNLQRSGNREAKPNERGTESMRDFSRTVTARLSTLIQTGYDTRHGSAANPIVLDDSDDEVDNNKKGANSSNQPDNAAARNVRLVDAIELDSLPPPNTRPAMLDCDNKNALDDEKAPVYHNFSPVPRRTEYLADPHWPCLTSNMRNVTLTPNSVLPVSVCAPPGPTEAHFVYADEREEYLRRCPPHADFSMIVFMPTNADGSTPSNTNNGSGHDGGERGTTPLSTTATAGGSNNSVADMSEPESPSSTAANYSGTPATSVAATYGGSPTPTTPTTPPPTPPPATLPLLSPSEAEHMRNLFIAKGHALRASRHNSDSRTTTTTTTPAPSNTSTASPSSTSIPPPHHQQYANPNNQLPHLDPDDDSRRAHYAQCEVCRGIRRRAVPDGHAYWRELGEAVERAAERAREKAAAGNGTQMQTRSRSIREAFEENRRVLRSRNRTGERGGGRGGRGG</sequence>
<feature type="compositionally biased region" description="Polar residues" evidence="1">
    <location>
        <begin position="67"/>
        <end position="76"/>
    </location>
</feature>
<feature type="region of interest" description="Disordered" evidence="1">
    <location>
        <begin position="199"/>
        <end position="290"/>
    </location>
</feature>
<gene>
    <name evidence="2" type="ORF">SLS58_008737</name>
</gene>
<keyword evidence="3" id="KW-1185">Reference proteome</keyword>
<organism evidence="2 3">
    <name type="scientific">Diplodia intermedia</name>
    <dbReference type="NCBI Taxonomy" id="856260"/>
    <lineage>
        <taxon>Eukaryota</taxon>
        <taxon>Fungi</taxon>
        <taxon>Dikarya</taxon>
        <taxon>Ascomycota</taxon>
        <taxon>Pezizomycotina</taxon>
        <taxon>Dothideomycetes</taxon>
        <taxon>Dothideomycetes incertae sedis</taxon>
        <taxon>Botryosphaeriales</taxon>
        <taxon>Botryosphaeriaceae</taxon>
        <taxon>Diplodia</taxon>
    </lineage>
</organism>
<name>A0ABR3TGV2_9PEZI</name>
<dbReference type="Proteomes" id="UP001521184">
    <property type="component" value="Unassembled WGS sequence"/>
</dbReference>
<feature type="region of interest" description="Disordered" evidence="1">
    <location>
        <begin position="307"/>
        <end position="366"/>
    </location>
</feature>
<accession>A0ABR3TGV2</accession>
<evidence type="ECO:0000313" key="2">
    <source>
        <dbReference type="EMBL" id="KAL1638619.1"/>
    </source>
</evidence>
<reference evidence="2 3" key="1">
    <citation type="journal article" date="2023" name="Plant Dis.">
        <title>First Report of Diplodia intermedia Causing Canker and Dieback Diseases on Apple Trees in Canada.</title>
        <authorList>
            <person name="Ellouze W."/>
            <person name="Ilyukhin E."/>
            <person name="Sulman M."/>
            <person name="Ali S."/>
        </authorList>
    </citation>
    <scope>NUCLEOTIDE SEQUENCE [LARGE SCALE GENOMIC DNA]</scope>
    <source>
        <strain evidence="2 3">M45-28</strain>
    </source>
</reference>
<proteinExistence type="predicted"/>
<feature type="region of interest" description="Disordered" evidence="1">
    <location>
        <begin position="405"/>
        <end position="453"/>
    </location>
</feature>
<feature type="compositionally biased region" description="Basic and acidic residues" evidence="1">
    <location>
        <begin position="9"/>
        <end position="27"/>
    </location>
</feature>
<feature type="compositionally biased region" description="Low complexity" evidence="1">
    <location>
        <begin position="319"/>
        <end position="340"/>
    </location>
</feature>
<comment type="caution">
    <text evidence="2">The sequence shown here is derived from an EMBL/GenBank/DDBJ whole genome shotgun (WGS) entry which is preliminary data.</text>
</comment>
<protein>
    <submittedName>
        <fullName evidence="2">Uncharacterized protein</fullName>
    </submittedName>
</protein>
<evidence type="ECO:0000313" key="3">
    <source>
        <dbReference type="Proteomes" id="UP001521184"/>
    </source>
</evidence>
<dbReference type="EMBL" id="JAKEKT020000077">
    <property type="protein sequence ID" value="KAL1638619.1"/>
    <property type="molecule type" value="Genomic_DNA"/>
</dbReference>
<feature type="compositionally biased region" description="Pro residues" evidence="1">
    <location>
        <begin position="271"/>
        <end position="285"/>
    </location>
</feature>
<feature type="compositionally biased region" description="Basic and acidic residues" evidence="1">
    <location>
        <begin position="423"/>
        <end position="433"/>
    </location>
</feature>
<evidence type="ECO:0000256" key="1">
    <source>
        <dbReference type="SAM" id="MobiDB-lite"/>
    </source>
</evidence>
<feature type="region of interest" description="Disordered" evidence="1">
    <location>
        <begin position="43"/>
        <end position="79"/>
    </location>
</feature>
<feature type="compositionally biased region" description="Polar residues" evidence="1">
    <location>
        <begin position="222"/>
        <end position="262"/>
    </location>
</feature>
<feature type="compositionally biased region" description="Polar residues" evidence="1">
    <location>
        <begin position="200"/>
        <end position="212"/>
    </location>
</feature>